<dbReference type="GO" id="GO:0005509">
    <property type="term" value="F:calcium ion binding"/>
    <property type="evidence" value="ECO:0007669"/>
    <property type="project" value="InterPro"/>
</dbReference>
<dbReference type="InterPro" id="IPR011049">
    <property type="entry name" value="Serralysin-like_metalloprot_C"/>
</dbReference>
<accession>A0A2T0RST4</accession>
<comment type="caution">
    <text evidence="4">The sequence shown here is derived from an EMBL/GenBank/DDBJ whole genome shotgun (WGS) entry which is preliminary data.</text>
</comment>
<reference evidence="4 5" key="1">
    <citation type="submission" date="2018-03" db="EMBL/GenBank/DDBJ databases">
        <title>Genomic Encyclopedia of Archaeal and Bacterial Type Strains, Phase II (KMG-II): from individual species to whole genera.</title>
        <authorList>
            <person name="Goeker M."/>
        </authorList>
    </citation>
    <scope>NUCLEOTIDE SEQUENCE [LARGE SCALE GENOMIC DNA]</scope>
    <source>
        <strain evidence="4 5">DSM 29328</strain>
    </source>
</reference>
<evidence type="ECO:0000256" key="1">
    <source>
        <dbReference type="ARBA" id="ARBA00004613"/>
    </source>
</evidence>
<evidence type="ECO:0000256" key="3">
    <source>
        <dbReference type="SAM" id="MobiDB-lite"/>
    </source>
</evidence>
<name>A0A2T0RST4_9RHOB</name>
<evidence type="ECO:0000313" key="4">
    <source>
        <dbReference type="EMBL" id="PRY24256.1"/>
    </source>
</evidence>
<dbReference type="SUPFAM" id="SSF51120">
    <property type="entry name" value="beta-Roll"/>
    <property type="match status" value="2"/>
</dbReference>
<feature type="region of interest" description="Disordered" evidence="3">
    <location>
        <begin position="489"/>
        <end position="537"/>
    </location>
</feature>
<comment type="subcellular location">
    <subcellularLocation>
        <location evidence="1">Secreted</location>
    </subcellularLocation>
</comment>
<proteinExistence type="predicted"/>
<dbReference type="GO" id="GO:0005576">
    <property type="term" value="C:extracellular region"/>
    <property type="evidence" value="ECO:0007669"/>
    <property type="project" value="UniProtKB-SubCell"/>
</dbReference>
<dbReference type="InterPro" id="IPR018511">
    <property type="entry name" value="Hemolysin-typ_Ca-bd_CS"/>
</dbReference>
<dbReference type="InterPro" id="IPR001343">
    <property type="entry name" value="Hemolysn_Ca-bd"/>
</dbReference>
<dbReference type="PANTHER" id="PTHR38340">
    <property type="entry name" value="S-LAYER PROTEIN"/>
    <property type="match status" value="1"/>
</dbReference>
<dbReference type="PROSITE" id="PS00330">
    <property type="entry name" value="HEMOLYSIN_CALCIUM"/>
    <property type="match status" value="5"/>
</dbReference>
<dbReference type="RefSeq" id="WP_106204638.1">
    <property type="nucleotide sequence ID" value="NZ_PVTD01000003.1"/>
</dbReference>
<evidence type="ECO:0000313" key="5">
    <source>
        <dbReference type="Proteomes" id="UP000239480"/>
    </source>
</evidence>
<keyword evidence="5" id="KW-1185">Reference proteome</keyword>
<keyword evidence="2" id="KW-0964">Secreted</keyword>
<dbReference type="Pfam" id="PF00353">
    <property type="entry name" value="HemolysinCabind"/>
    <property type="match status" value="4"/>
</dbReference>
<sequence length="655" mass="68648">MQLSQIQNEVLAGSVGFSPVGHEPDIATLANGDLIVVWSELLERPTSKHDDVDSAVFARLFSDTGSPLGDSFQVNTWQPFRQDAPQVAALEDGGWSIAWTQSAQYGDNPFDVDVFMYSYFLDGSQRTSGSIDLYPDGPSESADGSGFVEWPQDPAEQLHELVSISNNRLVVVLGSGQVNVISPSGYRLESFAAATLTDYVDTDIAQLPNGDIVRASANGDSVIQLVLTDTSFDAPSVRKGIYGPLNLSLKGTKGEDFAKYQVEVAPLKDGHFAVAYTEQIDKENIRVLVDVLSNYGAFEYHAGEYTYRNNQIDRDGKVDSTSDTLDMIGLANGGAALAVDKTNAIDLYLLDANGEIADQVTVGRSSGPKSAPSLTETDDGRIAIAFHDASGRAIRGDTDTVHVAFYDVEGGNIKLTGTSAGDKLRGQGGNDKLFGFAGDDVLRGGKGYDLLVGGKGNDKLVGGLQNDTLRGGEGNDALFGQAGDDGLNGQDGNDILKGGSGADSISGEDGNDRLSGGQGVDKLFGGQGNDKLGGGRDNDVLLGGRGDDVLKASLGDDLLRGGGGTDRLLGGAGSDIFVFAGSFGTDTITDFSVSDGDVIRMLSGNGEAHSLTAFKNAARNESGSVTYDLDNDGLNVIILEGITMGELTAGSFDFT</sequence>
<dbReference type="InterPro" id="IPR050557">
    <property type="entry name" value="RTX_toxin/Mannuronan_C5-epim"/>
</dbReference>
<dbReference type="Proteomes" id="UP000239480">
    <property type="component" value="Unassembled WGS sequence"/>
</dbReference>
<dbReference type="Gene3D" id="2.150.10.10">
    <property type="entry name" value="Serralysin-like metalloprotease, C-terminal"/>
    <property type="match status" value="3"/>
</dbReference>
<dbReference type="AlphaFoldDB" id="A0A2T0RST4"/>
<evidence type="ECO:0000256" key="2">
    <source>
        <dbReference type="ARBA" id="ARBA00022525"/>
    </source>
</evidence>
<dbReference type="PANTHER" id="PTHR38340:SF1">
    <property type="entry name" value="S-LAYER PROTEIN"/>
    <property type="match status" value="1"/>
</dbReference>
<dbReference type="OrthoDB" id="7766606at2"/>
<gene>
    <name evidence="4" type="ORF">CLV78_103122</name>
</gene>
<dbReference type="EMBL" id="PVTD01000003">
    <property type="protein sequence ID" value="PRY24256.1"/>
    <property type="molecule type" value="Genomic_DNA"/>
</dbReference>
<dbReference type="PRINTS" id="PR00313">
    <property type="entry name" value="CABNDNGRPT"/>
</dbReference>
<organism evidence="4 5">
    <name type="scientific">Aliiruegeria haliotis</name>
    <dbReference type="NCBI Taxonomy" id="1280846"/>
    <lineage>
        <taxon>Bacteria</taxon>
        <taxon>Pseudomonadati</taxon>
        <taxon>Pseudomonadota</taxon>
        <taxon>Alphaproteobacteria</taxon>
        <taxon>Rhodobacterales</taxon>
        <taxon>Roseobacteraceae</taxon>
        <taxon>Aliiruegeria</taxon>
    </lineage>
</organism>
<protein>
    <submittedName>
        <fullName evidence="4">Putative secreted protein (Type I secretion substrate)</fullName>
    </submittedName>
</protein>